<reference evidence="1" key="1">
    <citation type="submission" date="2022-10" db="EMBL/GenBank/DDBJ databases">
        <title>Genome Sequence of Xylaria curta.</title>
        <authorList>
            <person name="Buettner E."/>
        </authorList>
    </citation>
    <scope>NUCLEOTIDE SEQUENCE</scope>
    <source>
        <strain evidence="1">Babe10</strain>
    </source>
</reference>
<evidence type="ECO:0000313" key="1">
    <source>
        <dbReference type="EMBL" id="KAJ2996679.1"/>
    </source>
</evidence>
<dbReference type="EMBL" id="JAPDGR010000087">
    <property type="protein sequence ID" value="KAJ2996679.1"/>
    <property type="molecule type" value="Genomic_DNA"/>
</dbReference>
<proteinExistence type="predicted"/>
<name>A0ACC1PN11_9PEZI</name>
<protein>
    <submittedName>
        <fullName evidence="1">Uncharacterized protein</fullName>
    </submittedName>
</protein>
<keyword evidence="2" id="KW-1185">Reference proteome</keyword>
<evidence type="ECO:0000313" key="2">
    <source>
        <dbReference type="Proteomes" id="UP001143856"/>
    </source>
</evidence>
<accession>A0ACC1PN11</accession>
<dbReference type="Proteomes" id="UP001143856">
    <property type="component" value="Unassembled WGS sequence"/>
</dbReference>
<sequence length="1628" mass="182773">MTSDGLLEKASVVADTIPSELDSKNCQPSDICTTNLIMGSEEKFTENHCSTAPDNENSKKEDKKKPDTQESWQSVALLYCSKNGRPHSVLIDFGHRKCPLCKEHLGKPEVIDRAAEARKQGTESGAKDSGDADNRPLISYAVEYADNGNNTITREPRKEPFDLQAERRGIEKKGSVFEVVTVLKTTIPSQSRRSIWEVERIMERGILKNPAIDTTISDGKMRITSPDLIKAINAVVDYYPSVSLEGDAIEIMEPYPLIAHHLDQLEKYSKRYQNGEVEKSTDRVGDSQAAMGLDTRVEYSQNTSPHIDLLLNYIKKSVYKNRLRDELVRYGRMACTFPMLWLLFKPGDTVYCETQGYLAAYVVSHVNMDSAIFSEPAKKSPYEIWMWGLDFDGEFVGRCTKTVTIPPFDGERAITSLKVFPCQYIDKHDNGQTREKLEGYGQEWYKHLVGQQVYYSGKLLDSGNAEYRGRAYADSKSYYSQYPESTPKIGEIEDMGEGLPKCSCTDCKGRRAHPPDGFRWADYDALDPSKNKDLETNGSEESAKHRYLLCNRRLWGLILKTRTWASLDVANCSTPRANSRPIENLVMPEERKTMIKALVDRFTDGSARPGASKPWQADHMDNKGEGQIFLLHGGPGVGKTFDKEVEANLTKWFKLAETWGAVMLIDEADVYLERRQLTDLKRNSLVSGLVTSVPIVFLRSVEYYRGILFLTTNRVGTFDDAFVSRIHVVIAYENLGKNERARIWKQFFNKLSEDRQDMTITSRAKRYVLEDENVVDLDWNGREIRNAFQTAVALAEYRFQEKKNKTEDDQPVLDQGDFEQVLDMTSQFKKTLVIDDEQLQAPIHDDELLFPLDLKDVQVARSGGCMFICKLIEFPLWSFEFDQISTDWRGKENQLQLYTRVGRSGESRFLDTFRGIGFRNKVDLEEVSWWNTSFRVFTTADNPAQSYVTTRPINEHPGSEENIGGMRRFLQACLNGQPPHTHCTEPSDVYTPTRLLFIECRAPGGEAPKVRLCYPNGKSPYAALSYCWGGDQLHKTTRTNVNSRSSGISWDEIPQTIKDAIRVAIGVGLSYLWVDSFCIIQDDEQGKLREIAQMPRIYRHATVTIVASRSKGASEGFLHDINPAELTAFTCEVPYRCPTGDLGTVYLVEDGKGRSMSEPIDDRGWTLQESYLSGRLMTFESRQSSIICQCSPERPSFSDGWRQKSRQQPMQEVTFAVHAGNRRAAPSKNGMRECRDINGALLAEWQSCLFDYTKRKLTEPTDRCLAISGLAEVIAPGLGGGYLAGLWGTFFAVGVALEHWRVDGTSTTAKSLPRAFLVMDFGCHVELSDPLAQFGAVKYGQLCVKGRLVRAEWTTDGLMTASVGGRPGTMLVPQANEILFYSPDTRDVGNLSSNLGALEEHYEVQESLGLLSADKCASITNVSVLAPDNVTEFAAPYTFNLGVRITATQDSHSAVSLSRSLGIEVAPQQVPLSTMGDVAVQEVPLRWRISPPPEVRQQRLFTVVTRIEGKVEPLILEAFVLNEPNGVGDRIIGHGLHTGPGFDNDGTTGTYIWFNIRAMDQGVYEIKFRLAWRHGSRLYGGLETANIIVNGRVPPLAYCTDDQDLLALLEPDLYDATPIELMGQNASN</sequence>
<comment type="caution">
    <text evidence="1">The sequence shown here is derived from an EMBL/GenBank/DDBJ whole genome shotgun (WGS) entry which is preliminary data.</text>
</comment>
<gene>
    <name evidence="1" type="ORF">NUW58_g900</name>
</gene>
<organism evidence="1 2">
    <name type="scientific">Xylaria curta</name>
    <dbReference type="NCBI Taxonomy" id="42375"/>
    <lineage>
        <taxon>Eukaryota</taxon>
        <taxon>Fungi</taxon>
        <taxon>Dikarya</taxon>
        <taxon>Ascomycota</taxon>
        <taxon>Pezizomycotina</taxon>
        <taxon>Sordariomycetes</taxon>
        <taxon>Xylariomycetidae</taxon>
        <taxon>Xylariales</taxon>
        <taxon>Xylariaceae</taxon>
        <taxon>Xylaria</taxon>
    </lineage>
</organism>